<gene>
    <name evidence="1" type="ORF">ACFOWZ_31715</name>
</gene>
<sequence length="242" mass="24544">MATQITLHAFTLTLLGDLDARAEFQADPEGCLEAAGLGDISVAEVHEILPLVLDTASVVNVDALDKVLVEAGDLTAADSLKLVTGHVEGVTGVGDLGATPSAITALVTDFGGVGDVSHSLDTAVLTAGDVVSDVSGHSAAAVTEVAGVADVHGVSEVLVKDIATDVVVKEVSDSDVVVKHAIDSVDVDVKDVADLSHNVVHDVAQVGDVHHEIGQVVGDINVGDIHVLDGGVGNNNDVDIHF</sequence>
<comment type="caution">
    <text evidence="1">The sequence shown here is derived from an EMBL/GenBank/DDBJ whole genome shotgun (WGS) entry which is preliminary data.</text>
</comment>
<accession>A0ABV8C2A8</accession>
<protein>
    <submittedName>
        <fullName evidence="1">IniB N-terminal domain-containing protein</fullName>
    </submittedName>
</protein>
<evidence type="ECO:0000313" key="1">
    <source>
        <dbReference type="EMBL" id="MFC3896067.1"/>
    </source>
</evidence>
<dbReference type="RefSeq" id="WP_382377594.1">
    <property type="nucleotide sequence ID" value="NZ_JBHRZI010000027.1"/>
</dbReference>
<organism evidence="1 2">
    <name type="scientific">Lentzea rhizosphaerae</name>
    <dbReference type="NCBI Taxonomy" id="2041025"/>
    <lineage>
        <taxon>Bacteria</taxon>
        <taxon>Bacillati</taxon>
        <taxon>Actinomycetota</taxon>
        <taxon>Actinomycetes</taxon>
        <taxon>Pseudonocardiales</taxon>
        <taxon>Pseudonocardiaceae</taxon>
        <taxon>Lentzea</taxon>
    </lineage>
</organism>
<dbReference type="Proteomes" id="UP001595690">
    <property type="component" value="Unassembled WGS sequence"/>
</dbReference>
<name>A0ABV8C2A8_9PSEU</name>
<dbReference type="NCBIfam" id="NF038175">
    <property type="entry name" value="IniB_NTERM"/>
    <property type="match status" value="1"/>
</dbReference>
<reference evidence="2" key="1">
    <citation type="journal article" date="2019" name="Int. J. Syst. Evol. Microbiol.">
        <title>The Global Catalogue of Microorganisms (GCM) 10K type strain sequencing project: providing services to taxonomists for standard genome sequencing and annotation.</title>
        <authorList>
            <consortium name="The Broad Institute Genomics Platform"/>
            <consortium name="The Broad Institute Genome Sequencing Center for Infectious Disease"/>
            <person name="Wu L."/>
            <person name="Ma J."/>
        </authorList>
    </citation>
    <scope>NUCLEOTIDE SEQUENCE [LARGE SCALE GENOMIC DNA]</scope>
    <source>
        <strain evidence="2">CGMCC 4.7405</strain>
    </source>
</reference>
<proteinExistence type="predicted"/>
<evidence type="ECO:0000313" key="2">
    <source>
        <dbReference type="Proteomes" id="UP001595690"/>
    </source>
</evidence>
<dbReference type="InterPro" id="IPR049709">
    <property type="entry name" value="IniB-like_N"/>
</dbReference>
<keyword evidence="2" id="KW-1185">Reference proteome</keyword>
<dbReference type="EMBL" id="JBHRZI010000027">
    <property type="protein sequence ID" value="MFC3896067.1"/>
    <property type="molecule type" value="Genomic_DNA"/>
</dbReference>